<name>A0AA39XBJ9_9PEZI</name>
<evidence type="ECO:0000313" key="3">
    <source>
        <dbReference type="Proteomes" id="UP001174934"/>
    </source>
</evidence>
<evidence type="ECO:0000256" key="1">
    <source>
        <dbReference type="SAM" id="Phobius"/>
    </source>
</evidence>
<dbReference type="AlphaFoldDB" id="A0AA39XBJ9"/>
<sequence length="143" mass="16000">MKCLARIGQHRSPEYAVVLLRLLFSPLFFLGDNPFFPFVLGGGFASAFYFLSFLHVYFYIFVGLGRKNLGARARAVANCPCIAWRTLVLLADAHCGCWRQRLQTKLIACPLFIVSHVRSVEGLVVVSICLVPLRGCFALELCE</sequence>
<keyword evidence="1" id="KW-0472">Membrane</keyword>
<reference evidence="2" key="1">
    <citation type="submission" date="2023-06" db="EMBL/GenBank/DDBJ databases">
        <title>Genome-scale phylogeny and comparative genomics of the fungal order Sordariales.</title>
        <authorList>
            <consortium name="Lawrence Berkeley National Laboratory"/>
            <person name="Hensen N."/>
            <person name="Bonometti L."/>
            <person name="Westerberg I."/>
            <person name="Brannstrom I.O."/>
            <person name="Guillou S."/>
            <person name="Cros-Aarteil S."/>
            <person name="Calhoun S."/>
            <person name="Haridas S."/>
            <person name="Kuo A."/>
            <person name="Mondo S."/>
            <person name="Pangilinan J."/>
            <person name="Riley R."/>
            <person name="LaButti K."/>
            <person name="Andreopoulos B."/>
            <person name="Lipzen A."/>
            <person name="Chen C."/>
            <person name="Yanf M."/>
            <person name="Daum C."/>
            <person name="Ng V."/>
            <person name="Clum A."/>
            <person name="Steindorff A."/>
            <person name="Ohm R."/>
            <person name="Martin F."/>
            <person name="Silar P."/>
            <person name="Natvig D."/>
            <person name="Lalanne C."/>
            <person name="Gautier V."/>
            <person name="Ament-velasquez S.L."/>
            <person name="Kruys A."/>
            <person name="Hutchinson M.I."/>
            <person name="Powell A.J."/>
            <person name="Barry K."/>
            <person name="Miller A.N."/>
            <person name="Grigoriev I.V."/>
            <person name="Debuchy R."/>
            <person name="Gladieux P."/>
            <person name="Thoren M.H."/>
            <person name="Johannesson H."/>
        </authorList>
    </citation>
    <scope>NUCLEOTIDE SEQUENCE</scope>
    <source>
        <strain evidence="2">SMH3391-2</strain>
    </source>
</reference>
<organism evidence="2 3">
    <name type="scientific">Bombardia bombarda</name>
    <dbReference type="NCBI Taxonomy" id="252184"/>
    <lineage>
        <taxon>Eukaryota</taxon>
        <taxon>Fungi</taxon>
        <taxon>Dikarya</taxon>
        <taxon>Ascomycota</taxon>
        <taxon>Pezizomycotina</taxon>
        <taxon>Sordariomycetes</taxon>
        <taxon>Sordariomycetidae</taxon>
        <taxon>Sordariales</taxon>
        <taxon>Lasiosphaeriaceae</taxon>
        <taxon>Bombardia</taxon>
    </lineage>
</organism>
<comment type="caution">
    <text evidence="2">The sequence shown here is derived from an EMBL/GenBank/DDBJ whole genome shotgun (WGS) entry which is preliminary data.</text>
</comment>
<gene>
    <name evidence="2" type="ORF">B0T17DRAFT_228506</name>
</gene>
<protein>
    <submittedName>
        <fullName evidence="2">Uncharacterized protein</fullName>
    </submittedName>
</protein>
<proteinExistence type="predicted"/>
<feature type="transmembrane region" description="Helical" evidence="1">
    <location>
        <begin position="12"/>
        <end position="29"/>
    </location>
</feature>
<keyword evidence="1" id="KW-0812">Transmembrane</keyword>
<keyword evidence="3" id="KW-1185">Reference proteome</keyword>
<dbReference type="Proteomes" id="UP001174934">
    <property type="component" value="Unassembled WGS sequence"/>
</dbReference>
<accession>A0AA39XBJ9</accession>
<evidence type="ECO:0000313" key="2">
    <source>
        <dbReference type="EMBL" id="KAK0630700.1"/>
    </source>
</evidence>
<feature type="transmembrane region" description="Helical" evidence="1">
    <location>
        <begin position="35"/>
        <end position="62"/>
    </location>
</feature>
<dbReference type="EMBL" id="JAULSR010000002">
    <property type="protein sequence ID" value="KAK0630700.1"/>
    <property type="molecule type" value="Genomic_DNA"/>
</dbReference>
<keyword evidence="1" id="KW-1133">Transmembrane helix</keyword>